<dbReference type="EMBL" id="CP089977">
    <property type="protein sequence ID" value="UXZ04828.1"/>
    <property type="molecule type" value="Genomic_DNA"/>
</dbReference>
<gene>
    <name evidence="2" type="ORF">LU297_09750</name>
</gene>
<feature type="transmembrane region" description="Helical" evidence="1">
    <location>
        <begin position="82"/>
        <end position="102"/>
    </location>
</feature>
<dbReference type="RefSeq" id="WP_263076324.1">
    <property type="nucleotide sequence ID" value="NZ_CP089977.1"/>
</dbReference>
<name>A0ABY6F405_9GAMM</name>
<protein>
    <submittedName>
        <fullName evidence="2">Uncharacterized protein</fullName>
    </submittedName>
</protein>
<feature type="transmembrane region" description="Helical" evidence="1">
    <location>
        <begin position="108"/>
        <end position="126"/>
    </location>
</feature>
<reference evidence="2" key="1">
    <citation type="submission" date="2021-12" db="EMBL/GenBank/DDBJ databases">
        <title>taxonomy of Moraxella sp. ZY201224.</title>
        <authorList>
            <person name="Li F."/>
        </authorList>
    </citation>
    <scope>NUCLEOTIDE SEQUENCE</scope>
    <source>
        <strain evidence="2">ZY201224</strain>
    </source>
</reference>
<evidence type="ECO:0000313" key="3">
    <source>
        <dbReference type="Proteomes" id="UP001063782"/>
    </source>
</evidence>
<organism evidence="2 3">
    <name type="scientific">Moraxella nasicaprae</name>
    <dbReference type="NCBI Taxonomy" id="2904122"/>
    <lineage>
        <taxon>Bacteria</taxon>
        <taxon>Pseudomonadati</taxon>
        <taxon>Pseudomonadota</taxon>
        <taxon>Gammaproteobacteria</taxon>
        <taxon>Moraxellales</taxon>
        <taxon>Moraxellaceae</taxon>
        <taxon>Moraxella</taxon>
    </lineage>
</organism>
<proteinExistence type="predicted"/>
<dbReference type="Proteomes" id="UP001063782">
    <property type="component" value="Chromosome"/>
</dbReference>
<keyword evidence="1" id="KW-0472">Membrane</keyword>
<keyword evidence="1" id="KW-0812">Transmembrane</keyword>
<sequence length="146" mass="16874">MDNNGYVNYGEHHGDVFFSKNPIPPIMPSVGQIGSMLCPRHACQHAVWNDMDYCPFCHYNLKQYRYCRDLQYKISELETSSWRAGLVLTISFFITPICFFLLNPSQGSLQLIAILSFIICFIAMQIKKNADAKAHEYTEELKRLKI</sequence>
<accession>A0ABY6F405</accession>
<keyword evidence="1" id="KW-1133">Transmembrane helix</keyword>
<evidence type="ECO:0000313" key="2">
    <source>
        <dbReference type="EMBL" id="UXZ04828.1"/>
    </source>
</evidence>
<evidence type="ECO:0000256" key="1">
    <source>
        <dbReference type="SAM" id="Phobius"/>
    </source>
</evidence>
<keyword evidence="3" id="KW-1185">Reference proteome</keyword>